<dbReference type="AlphaFoldDB" id="E6SQB6"/>
<dbReference type="Proteomes" id="UP000008630">
    <property type="component" value="Chromosome"/>
</dbReference>
<dbReference type="HOGENOM" id="CLU_3340358_0_0_10"/>
<evidence type="ECO:0000313" key="2">
    <source>
        <dbReference type="Proteomes" id="UP000008630"/>
    </source>
</evidence>
<dbReference type="STRING" id="693979.Bache_1998"/>
<name>E6SQB6_BACT6</name>
<keyword evidence="2" id="KW-1185">Reference proteome</keyword>
<reference evidence="1 2" key="2">
    <citation type="journal article" date="2011" name="Stand. Genomic Sci.">
        <title>Complete genome sequence of Bacteroides helcogenes type strain (P 36-108).</title>
        <authorList>
            <person name="Pati A."/>
            <person name="Gronow S."/>
            <person name="Zeytun A."/>
            <person name="Lapidus A."/>
            <person name="Nolan M."/>
            <person name="Hammon N."/>
            <person name="Deshpande S."/>
            <person name="Cheng J.F."/>
            <person name="Tapia R."/>
            <person name="Han C."/>
            <person name="Goodwin L."/>
            <person name="Pitluck S."/>
            <person name="Liolios K."/>
            <person name="Pagani I."/>
            <person name="Ivanova N."/>
            <person name="Mavromatis K."/>
            <person name="Chen A."/>
            <person name="Palaniappan K."/>
            <person name="Land M."/>
            <person name="Hauser L."/>
            <person name="Chang Y.J."/>
            <person name="Jeffries C.D."/>
            <person name="Detter J.C."/>
            <person name="Brambilla E."/>
            <person name="Rohde M."/>
            <person name="Goker M."/>
            <person name="Woyke T."/>
            <person name="Bristow J."/>
            <person name="Eisen J.A."/>
            <person name="Markowitz V."/>
            <person name="Hugenholtz P."/>
            <person name="Kyrpides N.C."/>
            <person name="Klenk H.P."/>
            <person name="Lucas S."/>
        </authorList>
    </citation>
    <scope>NUCLEOTIDE SEQUENCE [LARGE SCALE GENOMIC DNA]</scope>
    <source>
        <strain evidence="2">ATCC 35417 / DSM 20613 / JCM 6297 / CCUG 15421 / P 36-108</strain>
    </source>
</reference>
<gene>
    <name evidence="1" type="ordered locus">Bache_1998</name>
</gene>
<dbReference type="EMBL" id="CP002352">
    <property type="protein sequence ID" value="ADV43975.1"/>
    <property type="molecule type" value="Genomic_DNA"/>
</dbReference>
<reference key="1">
    <citation type="submission" date="2010-11" db="EMBL/GenBank/DDBJ databases">
        <title>The complete genome of Bacteroides helcogenes P 36-108.</title>
        <authorList>
            <consortium name="US DOE Joint Genome Institute (JGI-PGF)"/>
            <person name="Lucas S."/>
            <person name="Copeland A."/>
            <person name="Lapidus A."/>
            <person name="Bruce D."/>
            <person name="Goodwin L."/>
            <person name="Pitluck S."/>
            <person name="Kyrpides N."/>
            <person name="Mavromatis K."/>
            <person name="Ivanova N."/>
            <person name="Zeytun A."/>
            <person name="Brettin T."/>
            <person name="Detter J.C."/>
            <person name="Tapia R."/>
            <person name="Han C."/>
            <person name="Land M."/>
            <person name="Hauser L."/>
            <person name="Markowitz V."/>
            <person name="Cheng J.-F."/>
            <person name="Hugenholtz P."/>
            <person name="Woyke T."/>
            <person name="Wu D."/>
            <person name="Gronow S."/>
            <person name="Wellnitz S."/>
            <person name="Brambilla E."/>
            <person name="Klenk H.-P."/>
            <person name="Eisen J.A."/>
        </authorList>
    </citation>
    <scope>NUCLEOTIDE SEQUENCE</scope>
    <source>
        <strain>P 36-108</strain>
    </source>
</reference>
<evidence type="ECO:0000313" key="1">
    <source>
        <dbReference type="EMBL" id="ADV43975.1"/>
    </source>
</evidence>
<dbReference type="KEGG" id="bhl:Bache_1998"/>
<organism evidence="1 2">
    <name type="scientific">Bacteroides helcogenes (strain ATCC 35417 / DSM 20613 / JCM 6297 / CCUG 15421 / P 36-108)</name>
    <dbReference type="NCBI Taxonomy" id="693979"/>
    <lineage>
        <taxon>Bacteria</taxon>
        <taxon>Pseudomonadati</taxon>
        <taxon>Bacteroidota</taxon>
        <taxon>Bacteroidia</taxon>
        <taxon>Bacteroidales</taxon>
        <taxon>Bacteroidaceae</taxon>
        <taxon>Bacteroides</taxon>
    </lineage>
</organism>
<protein>
    <submittedName>
        <fullName evidence="1">Uncharacterized protein</fullName>
    </submittedName>
</protein>
<sequence length="37" mass="4254">MSVALSSDNCITIVRQLLDEKKTDMGRLVLSKQRYKI</sequence>
<accession>E6SQB6</accession>
<proteinExistence type="predicted"/>